<name>A0A4P2VHL7_FLUSA</name>
<dbReference type="GO" id="GO:0003677">
    <property type="term" value="F:DNA binding"/>
    <property type="evidence" value="ECO:0007669"/>
    <property type="project" value="UniProtKB-UniRule"/>
</dbReference>
<dbReference type="KEGG" id="sbf:JCM31447_02180"/>
<keyword evidence="2 12" id="KW-0639">Primosome</keyword>
<dbReference type="OrthoDB" id="5288009at2"/>
<keyword evidence="5 12" id="KW-0378">Hydrolase</keyword>
<accession>A0A4P2VHL7</accession>
<dbReference type="EMBL" id="AP019368">
    <property type="protein sequence ID" value="BBH51798.1"/>
    <property type="molecule type" value="Genomic_DNA"/>
</dbReference>
<dbReference type="RefSeq" id="WP_130605681.1">
    <property type="nucleotide sequence ID" value="NZ_AP019368.1"/>
</dbReference>
<dbReference type="EC" id="5.6.2.3" evidence="11 12"/>
<evidence type="ECO:0000256" key="6">
    <source>
        <dbReference type="ARBA" id="ARBA00022806"/>
    </source>
</evidence>
<dbReference type="Pfam" id="PF00772">
    <property type="entry name" value="DnaB"/>
    <property type="match status" value="1"/>
</dbReference>
<evidence type="ECO:0000256" key="2">
    <source>
        <dbReference type="ARBA" id="ARBA00022515"/>
    </source>
</evidence>
<evidence type="ECO:0000256" key="11">
    <source>
        <dbReference type="NCBIfam" id="TIGR00665"/>
    </source>
</evidence>
<dbReference type="Gene3D" id="3.40.50.300">
    <property type="entry name" value="P-loop containing nucleotide triphosphate hydrolases"/>
    <property type="match status" value="1"/>
</dbReference>
<organism evidence="14 15">
    <name type="scientific">Fluviispira sanaruensis</name>
    <dbReference type="NCBI Taxonomy" id="2493639"/>
    <lineage>
        <taxon>Bacteria</taxon>
        <taxon>Pseudomonadati</taxon>
        <taxon>Bdellovibrionota</taxon>
        <taxon>Oligoflexia</taxon>
        <taxon>Silvanigrellales</taxon>
        <taxon>Silvanigrellaceae</taxon>
        <taxon>Fluviispira</taxon>
    </lineage>
</organism>
<evidence type="ECO:0000256" key="3">
    <source>
        <dbReference type="ARBA" id="ARBA00022705"/>
    </source>
</evidence>
<evidence type="ECO:0000256" key="7">
    <source>
        <dbReference type="ARBA" id="ARBA00022840"/>
    </source>
</evidence>
<dbReference type="InterPro" id="IPR007693">
    <property type="entry name" value="DNA_helicase_DnaB-like_N"/>
</dbReference>
<dbReference type="CDD" id="cd00984">
    <property type="entry name" value="DnaB_C"/>
    <property type="match status" value="1"/>
</dbReference>
<keyword evidence="7 12" id="KW-0067">ATP-binding</keyword>
<dbReference type="GO" id="GO:1990077">
    <property type="term" value="C:primosome complex"/>
    <property type="evidence" value="ECO:0007669"/>
    <property type="project" value="UniProtKB-UniRule"/>
</dbReference>
<dbReference type="PANTHER" id="PTHR30153:SF2">
    <property type="entry name" value="REPLICATIVE DNA HELICASE"/>
    <property type="match status" value="1"/>
</dbReference>
<dbReference type="InterPro" id="IPR007694">
    <property type="entry name" value="DNA_helicase_DnaB-like_C"/>
</dbReference>
<dbReference type="InterPro" id="IPR036185">
    <property type="entry name" value="DNA_heli_DnaB-like_N_sf"/>
</dbReference>
<keyword evidence="3 12" id="KW-0235">DNA replication</keyword>
<evidence type="ECO:0000313" key="15">
    <source>
        <dbReference type="Proteomes" id="UP000291236"/>
    </source>
</evidence>
<protein>
    <recommendedName>
        <fullName evidence="11 12">Replicative DNA helicase</fullName>
        <ecNumber evidence="11 12">5.6.2.3</ecNumber>
    </recommendedName>
</protein>
<keyword evidence="15" id="KW-1185">Reference proteome</keyword>
<dbReference type="GO" id="GO:0005829">
    <property type="term" value="C:cytosol"/>
    <property type="evidence" value="ECO:0007669"/>
    <property type="project" value="TreeGrafter"/>
</dbReference>
<evidence type="ECO:0000256" key="8">
    <source>
        <dbReference type="ARBA" id="ARBA00023125"/>
    </source>
</evidence>
<evidence type="ECO:0000313" key="14">
    <source>
        <dbReference type="EMBL" id="BBH51798.1"/>
    </source>
</evidence>
<dbReference type="GO" id="GO:0042802">
    <property type="term" value="F:identical protein binding"/>
    <property type="evidence" value="ECO:0007669"/>
    <property type="project" value="UniProtKB-ARBA"/>
</dbReference>
<dbReference type="InterPro" id="IPR027417">
    <property type="entry name" value="P-loop_NTPase"/>
</dbReference>
<proteinExistence type="inferred from homology"/>
<dbReference type="Gene3D" id="1.10.860.10">
    <property type="entry name" value="DNAb Helicase, Chain A"/>
    <property type="match status" value="1"/>
</dbReference>
<dbReference type="InterPro" id="IPR016136">
    <property type="entry name" value="DNA_helicase_N/primase_C"/>
</dbReference>
<dbReference type="FunFam" id="3.40.50.300:FF:000076">
    <property type="entry name" value="Replicative DNA helicase"/>
    <property type="match status" value="1"/>
</dbReference>
<evidence type="ECO:0000256" key="12">
    <source>
        <dbReference type="RuleBase" id="RU362085"/>
    </source>
</evidence>
<evidence type="ECO:0000256" key="9">
    <source>
        <dbReference type="ARBA" id="ARBA00023235"/>
    </source>
</evidence>
<feature type="domain" description="SF4 helicase" evidence="13">
    <location>
        <begin position="184"/>
        <end position="454"/>
    </location>
</feature>
<evidence type="ECO:0000256" key="4">
    <source>
        <dbReference type="ARBA" id="ARBA00022741"/>
    </source>
</evidence>
<comment type="function">
    <text evidence="12">The main replicative DNA helicase, it participates in initiation and elongation during chromosome replication. Travels ahead of the DNA replisome, separating dsDNA into templates for DNA synthesis. A processive ATP-dependent 5'-3' DNA helicase it has DNA-dependent ATPase activity.</text>
</comment>
<keyword evidence="9" id="KW-0413">Isomerase</keyword>
<dbReference type="AlphaFoldDB" id="A0A4P2VHL7"/>
<dbReference type="Pfam" id="PF03796">
    <property type="entry name" value="DnaB_C"/>
    <property type="match status" value="1"/>
</dbReference>
<evidence type="ECO:0000259" key="13">
    <source>
        <dbReference type="PROSITE" id="PS51199"/>
    </source>
</evidence>
<dbReference type="GO" id="GO:0005524">
    <property type="term" value="F:ATP binding"/>
    <property type="evidence" value="ECO:0007669"/>
    <property type="project" value="UniProtKB-UniRule"/>
</dbReference>
<gene>
    <name evidence="14" type="ORF">JCM31447_02180</name>
</gene>
<keyword evidence="6 12" id="KW-0347">Helicase</keyword>
<evidence type="ECO:0000256" key="5">
    <source>
        <dbReference type="ARBA" id="ARBA00022801"/>
    </source>
</evidence>
<dbReference type="NCBIfam" id="TIGR00665">
    <property type="entry name" value="DnaB"/>
    <property type="match status" value="1"/>
</dbReference>
<dbReference type="GO" id="GO:0043139">
    <property type="term" value="F:5'-3' DNA helicase activity"/>
    <property type="evidence" value="ECO:0007669"/>
    <property type="project" value="UniProtKB-EC"/>
</dbReference>
<keyword evidence="8 12" id="KW-0238">DNA-binding</keyword>
<dbReference type="GO" id="GO:0016887">
    <property type="term" value="F:ATP hydrolysis activity"/>
    <property type="evidence" value="ECO:0007669"/>
    <property type="project" value="RHEA"/>
</dbReference>
<reference evidence="14 15" key="1">
    <citation type="submission" date="2018-12" db="EMBL/GenBank/DDBJ databases">
        <title>Rubrispira sanarue gen. nov., sp., nov., a member of the order Silvanigrellales, isolated from a brackish lake in Hamamatsu Japan.</title>
        <authorList>
            <person name="Maejima Y."/>
            <person name="Iino T."/>
            <person name="Muraguchi Y."/>
            <person name="Fukuda K."/>
            <person name="Nojiri H."/>
            <person name="Ohkuma M."/>
            <person name="Moriuchi R."/>
            <person name="Dohra H."/>
            <person name="Kimbara K."/>
            <person name="Shintani M."/>
        </authorList>
    </citation>
    <scope>NUCLEOTIDE SEQUENCE [LARGE SCALE GENOMIC DNA]</scope>
    <source>
        <strain evidence="14 15">RF1110005</strain>
    </source>
</reference>
<keyword evidence="4 12" id="KW-0547">Nucleotide-binding</keyword>
<dbReference type="SUPFAM" id="SSF48024">
    <property type="entry name" value="N-terminal domain of DnaB helicase"/>
    <property type="match status" value="1"/>
</dbReference>
<dbReference type="PROSITE" id="PS51199">
    <property type="entry name" value="SF4_HELICASE"/>
    <property type="match status" value="1"/>
</dbReference>
<evidence type="ECO:0000256" key="10">
    <source>
        <dbReference type="ARBA" id="ARBA00048954"/>
    </source>
</evidence>
<dbReference type="InterPro" id="IPR007692">
    <property type="entry name" value="DNA_helicase_DnaB"/>
</dbReference>
<sequence>MNSTPQNTPSIAGLPHSREAEQAVLGTILATPSSVFGHTDKLIPEYFFDPQHRVIVSAMRELVAENTPADVTLVYGKLREKGDNLKAGDLEGVRRLLEFNARPELLGYWLDEVKKYWELRLVIEACAEIVGRGKKVAGANVEEFLSYAESKFTQLAESRITTGLIPSASVVKETILDLEKLFQNPGKITGIPSGFTDLDRITAGFQPSDLIILAARPAMGKTSLALNFAANAVFLHQKSVAFFSLEMSNSQLMQRMLATAAKIESHKFRDGKMTSEELARLYPEAASFQTDKLLLDDSPGISIIDLASRCRKVKRERGTLDLIIVDYLQLMSAGASHGKASQSREREISIISMGLKALAKELNCPVIALSQLNRGLEQRPDKRPRPSDLRESGSIEQDADQIMFVYRDEVYNKDTTDKGIAEIIIGKNRHGAIDTVKLAFQNSFTSFHNLARFDS</sequence>
<dbReference type="GO" id="GO:0006269">
    <property type="term" value="P:DNA replication, synthesis of primer"/>
    <property type="evidence" value="ECO:0007669"/>
    <property type="project" value="UniProtKB-UniRule"/>
</dbReference>
<comment type="catalytic activity">
    <reaction evidence="10 12">
        <text>ATP + H2O = ADP + phosphate + H(+)</text>
        <dbReference type="Rhea" id="RHEA:13065"/>
        <dbReference type="ChEBI" id="CHEBI:15377"/>
        <dbReference type="ChEBI" id="CHEBI:15378"/>
        <dbReference type="ChEBI" id="CHEBI:30616"/>
        <dbReference type="ChEBI" id="CHEBI:43474"/>
        <dbReference type="ChEBI" id="CHEBI:456216"/>
        <dbReference type="EC" id="5.6.2.3"/>
    </reaction>
</comment>
<dbReference type="Proteomes" id="UP000291236">
    <property type="component" value="Chromosome"/>
</dbReference>
<dbReference type="SUPFAM" id="SSF52540">
    <property type="entry name" value="P-loop containing nucleoside triphosphate hydrolases"/>
    <property type="match status" value="1"/>
</dbReference>
<comment type="similarity">
    <text evidence="1 12">Belongs to the helicase family. DnaB subfamily.</text>
</comment>
<evidence type="ECO:0000256" key="1">
    <source>
        <dbReference type="ARBA" id="ARBA00008428"/>
    </source>
</evidence>
<dbReference type="PANTHER" id="PTHR30153">
    <property type="entry name" value="REPLICATIVE DNA HELICASE DNAB"/>
    <property type="match status" value="1"/>
</dbReference>